<evidence type="ECO:0000256" key="2">
    <source>
        <dbReference type="SAM" id="SignalP"/>
    </source>
</evidence>
<feature type="chain" id="PRO_5016382018" evidence="2">
    <location>
        <begin position="28"/>
        <end position="599"/>
    </location>
</feature>
<evidence type="ECO:0000259" key="3">
    <source>
        <dbReference type="Pfam" id="PF18962"/>
    </source>
</evidence>
<evidence type="ECO:0000313" key="4">
    <source>
        <dbReference type="EMBL" id="RAR72510.1"/>
    </source>
</evidence>
<dbReference type="EMBL" id="QLSZ01000005">
    <property type="protein sequence ID" value="RAR72510.1"/>
    <property type="molecule type" value="Genomic_DNA"/>
</dbReference>
<dbReference type="AlphaFoldDB" id="A0A328YFY9"/>
<organism evidence="4 5">
    <name type="scientific">Flavobacterium aciduliphilum</name>
    <dbReference type="NCBI Taxonomy" id="1101402"/>
    <lineage>
        <taxon>Bacteria</taxon>
        <taxon>Pseudomonadati</taxon>
        <taxon>Bacteroidota</taxon>
        <taxon>Flavobacteriia</taxon>
        <taxon>Flavobacteriales</taxon>
        <taxon>Flavobacteriaceae</taxon>
        <taxon>Flavobacterium</taxon>
    </lineage>
</organism>
<keyword evidence="1 2" id="KW-0732">Signal</keyword>
<name>A0A328YFY9_9FLAO</name>
<gene>
    <name evidence="4" type="ORF">CLV55_10577</name>
</gene>
<reference evidence="4 5" key="1">
    <citation type="submission" date="2018-06" db="EMBL/GenBank/DDBJ databases">
        <title>Genomic Encyclopedia of Archaeal and Bacterial Type Strains, Phase II (KMG-II): from individual species to whole genera.</title>
        <authorList>
            <person name="Goeker M."/>
        </authorList>
    </citation>
    <scope>NUCLEOTIDE SEQUENCE [LARGE SCALE GENOMIC DNA]</scope>
    <source>
        <strain evidence="4 5">DSM 25663</strain>
    </source>
</reference>
<keyword evidence="5" id="KW-1185">Reference proteome</keyword>
<proteinExistence type="predicted"/>
<feature type="domain" description="Secretion system C-terminal sorting" evidence="3">
    <location>
        <begin position="529"/>
        <end position="598"/>
    </location>
</feature>
<comment type="caution">
    <text evidence="4">The sequence shown here is derived from an EMBL/GenBank/DDBJ whole genome shotgun (WGS) entry which is preliminary data.</text>
</comment>
<evidence type="ECO:0000313" key="5">
    <source>
        <dbReference type="Proteomes" id="UP000248840"/>
    </source>
</evidence>
<dbReference type="InterPro" id="IPR026444">
    <property type="entry name" value="Secre_tail"/>
</dbReference>
<dbReference type="Proteomes" id="UP000248840">
    <property type="component" value="Unassembled WGS sequence"/>
</dbReference>
<feature type="signal peptide" evidence="2">
    <location>
        <begin position="1"/>
        <end position="27"/>
    </location>
</feature>
<sequence length="599" mass="62197">MWTIFIVKIMKKLYSLLFLAVASMSFGQTIYSENFGTPTGSTTVANYVAGTSPATFQNSAPIVYTGTTGATSVRITSPSSGYTGFSAGGNIFLSATTNVGHFFQVDGINTSAYSAANLQMSFGYNTSSTTTAQLTVEQSTNGGTTWTPITFTPTGSGWTLVTVTGGQIPSSSTLSLRFTQPSTAAVPLSAQFRIDDLKIYNYNASCTLVLASATTACDAITSGIDTYTATIPYTGAGSGSYVITPSAGTVGGDNPNTVAAGNITISGITEGTGITVNITNGVCSYSATITAPECKPVNALPFIEPFNYTVGSALGAQQTWSNANSGDDISVVSGDLSYTGLTSSGNSISFSGAGKECHAPFTATTATDGTLFASFLVNVTDYSNVTTDLTEAYFAVLTDGVASNFKGRLFIKKNGSQYQLGLTSGTSTTNYDPTLFNVGDTVLVVLGYDFTANSLKAWFNPNLASLTASSTPNLTDTPTTAIATLGGFLLRQDQSTSTPSITVDELRIATTIGGLLNTNEVAAISGLKVYPNPVSNGVLHIESDVNSEKNVAIYDVLGKQVLNATTSQNMLNISSLTAGVYMVQITEEGKTATKKLVIE</sequence>
<dbReference type="Pfam" id="PF18962">
    <property type="entry name" value="Por_Secre_tail"/>
    <property type="match status" value="1"/>
</dbReference>
<protein>
    <submittedName>
        <fullName evidence="4">Putative secreted protein (Por secretion system target)</fullName>
    </submittedName>
</protein>
<accession>A0A328YFY9</accession>
<dbReference type="Gene3D" id="2.60.120.260">
    <property type="entry name" value="Galactose-binding domain-like"/>
    <property type="match status" value="1"/>
</dbReference>
<dbReference type="NCBIfam" id="TIGR04183">
    <property type="entry name" value="Por_Secre_tail"/>
    <property type="match status" value="1"/>
</dbReference>
<evidence type="ECO:0000256" key="1">
    <source>
        <dbReference type="ARBA" id="ARBA00022729"/>
    </source>
</evidence>